<protein>
    <recommendedName>
        <fullName evidence="5">VPLPA-CTERM protein sorting domain-containing protein</fullName>
    </recommendedName>
</protein>
<reference evidence="4" key="1">
    <citation type="journal article" date="2019" name="Int. J. Syst. Evol. Microbiol.">
        <title>The Global Catalogue of Microorganisms (GCM) 10K type strain sequencing project: providing services to taxonomists for standard genome sequencing and annotation.</title>
        <authorList>
            <consortium name="The Broad Institute Genomics Platform"/>
            <consortium name="The Broad Institute Genome Sequencing Center for Infectious Disease"/>
            <person name="Wu L."/>
            <person name="Ma J."/>
        </authorList>
    </citation>
    <scope>NUCLEOTIDE SEQUENCE [LARGE SCALE GENOMIC DNA]</scope>
    <source>
        <strain evidence="4">CGMCC 1.12664</strain>
    </source>
</reference>
<evidence type="ECO:0000256" key="2">
    <source>
        <dbReference type="SAM" id="SignalP"/>
    </source>
</evidence>
<feature type="chain" id="PRO_5037139643" description="VPLPA-CTERM protein sorting domain-containing protein" evidence="2">
    <location>
        <begin position="22"/>
        <end position="332"/>
    </location>
</feature>
<dbReference type="Proteomes" id="UP000612855">
    <property type="component" value="Unassembled WGS sequence"/>
</dbReference>
<evidence type="ECO:0000313" key="4">
    <source>
        <dbReference type="Proteomes" id="UP000612855"/>
    </source>
</evidence>
<keyword evidence="1" id="KW-0812">Transmembrane</keyword>
<keyword evidence="1" id="KW-1133">Transmembrane helix</keyword>
<feature type="signal peptide" evidence="2">
    <location>
        <begin position="1"/>
        <end position="21"/>
    </location>
</feature>
<keyword evidence="2" id="KW-0732">Signal</keyword>
<evidence type="ECO:0008006" key="5">
    <source>
        <dbReference type="Google" id="ProtNLM"/>
    </source>
</evidence>
<dbReference type="RefSeq" id="WP_188475719.1">
    <property type="nucleotide sequence ID" value="NZ_BMFJ01000001.1"/>
</dbReference>
<keyword evidence="1" id="KW-0472">Membrane</keyword>
<comment type="caution">
    <text evidence="3">The sequence shown here is derived from an EMBL/GenBank/DDBJ whole genome shotgun (WGS) entry which is preliminary data.</text>
</comment>
<organism evidence="3 4">
    <name type="scientific">Primorskyibacter flagellatus</name>
    <dbReference type="NCBI Taxonomy" id="1387277"/>
    <lineage>
        <taxon>Bacteria</taxon>
        <taxon>Pseudomonadati</taxon>
        <taxon>Pseudomonadota</taxon>
        <taxon>Alphaproteobacteria</taxon>
        <taxon>Rhodobacterales</taxon>
        <taxon>Roseobacteraceae</taxon>
        <taxon>Primorskyibacter</taxon>
    </lineage>
</organism>
<sequence>MAFRFLSFSTLSVIAAAPALSAPVSATSTVDYYHSFILNSGAGPAGLEFSLLGLDVDTGAEAEVQTTPIVPDDVRSTQVSHPYTDPPLPYFDRRVVAERTQDLSQVARAAHNVTITNENGTENALSNMITRREVDNDGSAVFMSADGLVSGSARSNYLIDRFFRYTNESASTVSFNILGEFSASVGAGFSGGDGLARASLSYEFEVDPTAGVSVTYLPLAPYLRTIDDDDAGVFVSETLVTGPDGFTFSAGASSSGPEGGDGLFEGGFRYALLFTMEAGSSFVLNDRFVQNNSVMYTAPATPQVPLPATLPVLLLACGGLGVLRRRRRIEAR</sequence>
<feature type="transmembrane region" description="Helical" evidence="1">
    <location>
        <begin position="304"/>
        <end position="323"/>
    </location>
</feature>
<dbReference type="AlphaFoldDB" id="A0A916ZVV4"/>
<evidence type="ECO:0000256" key="1">
    <source>
        <dbReference type="SAM" id="Phobius"/>
    </source>
</evidence>
<dbReference type="EMBL" id="BMFJ01000001">
    <property type="protein sequence ID" value="GGE16390.1"/>
    <property type="molecule type" value="Genomic_DNA"/>
</dbReference>
<keyword evidence="4" id="KW-1185">Reference proteome</keyword>
<name>A0A916ZVV4_9RHOB</name>
<evidence type="ECO:0000313" key="3">
    <source>
        <dbReference type="EMBL" id="GGE16390.1"/>
    </source>
</evidence>
<proteinExistence type="predicted"/>
<accession>A0A916ZVV4</accession>
<gene>
    <name evidence="3" type="ORF">GCM10011360_01410</name>
</gene>